<dbReference type="STRING" id="320778.ABT57_16825"/>
<dbReference type="Proteomes" id="UP000035909">
    <property type="component" value="Unassembled WGS sequence"/>
</dbReference>
<protein>
    <submittedName>
        <fullName evidence="4">Flavodoxin</fullName>
    </submittedName>
</protein>
<organism evidence="4 5">
    <name type="scientific">Photobacterium ganghwense</name>
    <dbReference type="NCBI Taxonomy" id="320778"/>
    <lineage>
        <taxon>Bacteria</taxon>
        <taxon>Pseudomonadati</taxon>
        <taxon>Pseudomonadota</taxon>
        <taxon>Gammaproteobacteria</taxon>
        <taxon>Vibrionales</taxon>
        <taxon>Vibrionaceae</taxon>
        <taxon>Photobacterium</taxon>
    </lineage>
</organism>
<dbReference type="Pfam" id="PF03358">
    <property type="entry name" value="FMN_red"/>
    <property type="match status" value="1"/>
</dbReference>
<evidence type="ECO:0000256" key="1">
    <source>
        <dbReference type="ARBA" id="ARBA00022630"/>
    </source>
</evidence>
<dbReference type="PANTHER" id="PTHR30546">
    <property type="entry name" value="FLAVODOXIN-RELATED PROTEIN WRBA-RELATED"/>
    <property type="match status" value="1"/>
</dbReference>
<dbReference type="GO" id="GO:0010181">
    <property type="term" value="F:FMN binding"/>
    <property type="evidence" value="ECO:0007669"/>
    <property type="project" value="InterPro"/>
</dbReference>
<dbReference type="GO" id="GO:0016020">
    <property type="term" value="C:membrane"/>
    <property type="evidence" value="ECO:0007669"/>
    <property type="project" value="TreeGrafter"/>
</dbReference>
<dbReference type="AlphaFoldDB" id="A0A0J1H788"/>
<dbReference type="SUPFAM" id="SSF52218">
    <property type="entry name" value="Flavoproteins"/>
    <property type="match status" value="1"/>
</dbReference>
<dbReference type="PROSITE" id="PS50902">
    <property type="entry name" value="FLAVODOXIN_LIKE"/>
    <property type="match status" value="1"/>
</dbReference>
<dbReference type="Gene3D" id="3.40.50.360">
    <property type="match status" value="1"/>
</dbReference>
<keyword evidence="1" id="KW-0285">Flavoprotein</keyword>
<proteinExistence type="predicted"/>
<evidence type="ECO:0000313" key="4">
    <source>
        <dbReference type="EMBL" id="KLV07561.1"/>
    </source>
</evidence>
<dbReference type="RefSeq" id="WP_047886432.1">
    <property type="nucleotide sequence ID" value="NZ_CP071325.1"/>
</dbReference>
<sequence>MTSVFIVYFSQSGCTEQLAQACAAGISQQPGAHATLYPIRGERILNGRFRDPALFRALANADAIIFGTPTFMGGPAAQFKAFADASSENWEQQHWRDKLAAGFTVGGSFNGEQGSTLQSLITLACQHGMLWVGMDMPFSYTDKSINRLGVQYGSSAHAPEGTVHAQDLATVRHLGSRVARLAAQQVIARQCAQATDS</sequence>
<dbReference type="OrthoDB" id="9801479at2"/>
<feature type="domain" description="Flavodoxin-like" evidence="3">
    <location>
        <begin position="4"/>
        <end position="197"/>
    </location>
</feature>
<keyword evidence="2" id="KW-0288">FMN</keyword>
<dbReference type="PANTHER" id="PTHR30546:SF23">
    <property type="entry name" value="FLAVOPROTEIN-LIKE PROTEIN YCP4-RELATED"/>
    <property type="match status" value="1"/>
</dbReference>
<name>A0A0J1H788_9GAMM</name>
<dbReference type="PATRIC" id="fig|320778.3.peg.3661"/>
<evidence type="ECO:0000259" key="3">
    <source>
        <dbReference type="PROSITE" id="PS50902"/>
    </source>
</evidence>
<dbReference type="InterPro" id="IPR029039">
    <property type="entry name" value="Flavoprotein-like_sf"/>
</dbReference>
<dbReference type="InterPro" id="IPR008254">
    <property type="entry name" value="Flavodoxin/NO_synth"/>
</dbReference>
<comment type="caution">
    <text evidence="4">The sequence shown here is derived from an EMBL/GenBank/DDBJ whole genome shotgun (WGS) entry which is preliminary data.</text>
</comment>
<dbReference type="InterPro" id="IPR005025">
    <property type="entry name" value="FMN_Rdtase-like_dom"/>
</dbReference>
<gene>
    <name evidence="4" type="ORF">ABT57_16825</name>
</gene>
<dbReference type="EMBL" id="LDOU01000016">
    <property type="protein sequence ID" value="KLV07561.1"/>
    <property type="molecule type" value="Genomic_DNA"/>
</dbReference>
<dbReference type="GO" id="GO:0003955">
    <property type="term" value="F:NAD(P)H dehydrogenase (quinone) activity"/>
    <property type="evidence" value="ECO:0007669"/>
    <property type="project" value="TreeGrafter"/>
</dbReference>
<keyword evidence="5" id="KW-1185">Reference proteome</keyword>
<evidence type="ECO:0000256" key="2">
    <source>
        <dbReference type="ARBA" id="ARBA00022643"/>
    </source>
</evidence>
<accession>A0A0J1H788</accession>
<reference evidence="4 5" key="1">
    <citation type="submission" date="2015-05" db="EMBL/GenBank/DDBJ databases">
        <title>Photobacterium galathea sp. nov.</title>
        <authorList>
            <person name="Machado H."/>
            <person name="Gram L."/>
        </authorList>
    </citation>
    <scope>NUCLEOTIDE SEQUENCE [LARGE SCALE GENOMIC DNA]</scope>
    <source>
        <strain evidence="4 5">DSM 22954</strain>
    </source>
</reference>
<evidence type="ECO:0000313" key="5">
    <source>
        <dbReference type="Proteomes" id="UP000035909"/>
    </source>
</evidence>